<comment type="caution">
    <text evidence="9">The sequence shown here is derived from an EMBL/GenBank/DDBJ whole genome shotgun (WGS) entry which is preliminary data.</text>
</comment>
<evidence type="ECO:0000256" key="1">
    <source>
        <dbReference type="ARBA" id="ARBA00004141"/>
    </source>
</evidence>
<comment type="function">
    <text evidence="7">NDH-1 shuttles electrons from NADH, via FMN and iron-sulfur (Fe-S) centers, to quinones in the respiratory chain. The immediate electron acceptor for the enzyme in this species is believed to be a menaquinone. Couples the redox reaction to proton translocation (for every two electrons transferred, four hydrogen ions are translocated across the cytoplasmic membrane), and thus conserves the redox energy in a proton gradient.</text>
</comment>
<keyword evidence="5 7" id="KW-1133">Transmembrane helix</keyword>
<keyword evidence="7 8" id="KW-0520">NAD</keyword>
<keyword evidence="4 7" id="KW-0812">Transmembrane</keyword>
<dbReference type="GO" id="GO:0005886">
    <property type="term" value="C:plasma membrane"/>
    <property type="evidence" value="ECO:0007669"/>
    <property type="project" value="UniProtKB-SubCell"/>
</dbReference>
<dbReference type="GO" id="GO:0050136">
    <property type="term" value="F:NADH dehydrogenase (quinone) (non-electrogenic) activity"/>
    <property type="evidence" value="ECO:0007669"/>
    <property type="project" value="UniProtKB-UniRule"/>
</dbReference>
<name>A0A2N3IIN9_9BACT</name>
<keyword evidence="9" id="KW-0830">Ubiquinone</keyword>
<evidence type="ECO:0000313" key="10">
    <source>
        <dbReference type="Proteomes" id="UP000233387"/>
    </source>
</evidence>
<dbReference type="AlphaFoldDB" id="A0A2N3IIN9"/>
<dbReference type="OrthoDB" id="9791970at2"/>
<gene>
    <name evidence="7" type="primary">nuoA</name>
    <name evidence="9" type="ORF">Rain11_0716</name>
</gene>
<keyword evidence="3 7" id="KW-0813">Transport</keyword>
<dbReference type="EMBL" id="NKXO01000009">
    <property type="protein sequence ID" value="PKQ70195.1"/>
    <property type="molecule type" value="Genomic_DNA"/>
</dbReference>
<dbReference type="InterPro" id="IPR023043">
    <property type="entry name" value="NAD(P)H_OxRDtase_bac/plastid"/>
</dbReference>
<evidence type="ECO:0000256" key="6">
    <source>
        <dbReference type="ARBA" id="ARBA00023136"/>
    </source>
</evidence>
<dbReference type="PANTHER" id="PTHR11058">
    <property type="entry name" value="NADH-UBIQUINONE OXIDOREDUCTASE CHAIN 3"/>
    <property type="match status" value="1"/>
</dbReference>
<evidence type="ECO:0000313" key="9">
    <source>
        <dbReference type="EMBL" id="PKQ70195.1"/>
    </source>
</evidence>
<evidence type="ECO:0000256" key="8">
    <source>
        <dbReference type="RuleBase" id="RU003639"/>
    </source>
</evidence>
<dbReference type="Proteomes" id="UP000233387">
    <property type="component" value="Unassembled WGS sequence"/>
</dbReference>
<keyword evidence="7" id="KW-1003">Cell membrane</keyword>
<dbReference type="HAMAP" id="MF_01394">
    <property type="entry name" value="NDH1_NuoA"/>
    <property type="match status" value="1"/>
</dbReference>
<protein>
    <recommendedName>
        <fullName evidence="7">NADH-quinone oxidoreductase subunit A</fullName>
        <ecNumber evidence="7">7.1.1.-</ecNumber>
    </recommendedName>
    <alternativeName>
        <fullName evidence="7">NADH dehydrogenase I subunit A</fullName>
    </alternativeName>
    <alternativeName>
        <fullName evidence="7">NDH-1 subunit A</fullName>
    </alternativeName>
    <alternativeName>
        <fullName evidence="7">NUO1</fullName>
    </alternativeName>
</protein>
<feature type="transmembrane region" description="Helical" evidence="7">
    <location>
        <begin position="6"/>
        <end position="29"/>
    </location>
</feature>
<keyword evidence="7 8" id="KW-0874">Quinone</keyword>
<comment type="catalytic activity">
    <reaction evidence="7 8">
        <text>a quinone + NADH + 5 H(+)(in) = a quinol + NAD(+) + 4 H(+)(out)</text>
        <dbReference type="Rhea" id="RHEA:57888"/>
        <dbReference type="ChEBI" id="CHEBI:15378"/>
        <dbReference type="ChEBI" id="CHEBI:24646"/>
        <dbReference type="ChEBI" id="CHEBI:57540"/>
        <dbReference type="ChEBI" id="CHEBI:57945"/>
        <dbReference type="ChEBI" id="CHEBI:132124"/>
    </reaction>
</comment>
<reference evidence="9 10" key="1">
    <citation type="submission" date="2017-06" db="EMBL/GenBank/DDBJ databases">
        <title>Raineya orbicola gen. nov., sp. nov. a slightly thermophilic bacterium of the phylum Bacteroidetes and the description of Raineyaceae fam. nov.</title>
        <authorList>
            <person name="Albuquerque L."/>
            <person name="Polonia A.R.M."/>
            <person name="Barroso C."/>
            <person name="Froufe H.J.C."/>
            <person name="Lage O."/>
            <person name="Lobo-Da-Cunha A."/>
            <person name="Egas C."/>
            <person name="Da Costa M.S."/>
        </authorList>
    </citation>
    <scope>NUCLEOTIDE SEQUENCE [LARGE SCALE GENOMIC DNA]</scope>
    <source>
        <strain evidence="9 10">SPSPC-11</strain>
    </source>
</reference>
<dbReference type="PANTHER" id="PTHR11058:SF9">
    <property type="entry name" value="NADH-UBIQUINONE OXIDOREDUCTASE CHAIN 3"/>
    <property type="match status" value="1"/>
</dbReference>
<dbReference type="Gene3D" id="1.20.58.1610">
    <property type="entry name" value="NADH:ubiquinone/plastoquinone oxidoreductase, chain 3"/>
    <property type="match status" value="1"/>
</dbReference>
<dbReference type="GO" id="GO:0008137">
    <property type="term" value="F:NADH dehydrogenase (ubiquinone) activity"/>
    <property type="evidence" value="ECO:0007669"/>
    <property type="project" value="InterPro"/>
</dbReference>
<dbReference type="Pfam" id="PF00507">
    <property type="entry name" value="Oxidored_q4"/>
    <property type="match status" value="1"/>
</dbReference>
<dbReference type="GO" id="GO:0048038">
    <property type="term" value="F:quinone binding"/>
    <property type="evidence" value="ECO:0007669"/>
    <property type="project" value="UniProtKB-KW"/>
</dbReference>
<dbReference type="GO" id="GO:0030964">
    <property type="term" value="C:NADH dehydrogenase complex"/>
    <property type="evidence" value="ECO:0007669"/>
    <property type="project" value="TreeGrafter"/>
</dbReference>
<keyword evidence="6 7" id="KW-0472">Membrane</keyword>
<evidence type="ECO:0000256" key="3">
    <source>
        <dbReference type="ARBA" id="ARBA00022448"/>
    </source>
</evidence>
<evidence type="ECO:0000256" key="5">
    <source>
        <dbReference type="ARBA" id="ARBA00022989"/>
    </source>
</evidence>
<dbReference type="InterPro" id="IPR000440">
    <property type="entry name" value="NADH_UbQ/plastoQ_OxRdtase_su3"/>
</dbReference>
<keyword evidence="7" id="KW-1278">Translocase</keyword>
<organism evidence="9 10">
    <name type="scientific">Raineya orbicola</name>
    <dbReference type="NCBI Taxonomy" id="2016530"/>
    <lineage>
        <taxon>Bacteria</taxon>
        <taxon>Pseudomonadati</taxon>
        <taxon>Bacteroidota</taxon>
        <taxon>Cytophagia</taxon>
        <taxon>Cytophagales</taxon>
        <taxon>Raineyaceae</taxon>
        <taxon>Raineya</taxon>
    </lineage>
</organism>
<feature type="transmembrane region" description="Helical" evidence="7">
    <location>
        <begin position="97"/>
        <end position="121"/>
    </location>
</feature>
<sequence>MLSEFGKVLIFIVGAVLFLLISLGIATLLRPKKPNPEKLSTYECGEATIGSAWLNFPIRYYVIALIFLIFDVEIIFLFPWSIVFGKKEYFDATQGSWTWLALGEMFVFIAILALGLAYVWVKGYLDWEKPTPTKPLINNPLPDTIYQEFNEKQLAKK</sequence>
<evidence type="ECO:0000256" key="4">
    <source>
        <dbReference type="ARBA" id="ARBA00022692"/>
    </source>
</evidence>
<evidence type="ECO:0000256" key="7">
    <source>
        <dbReference type="HAMAP-Rule" id="MF_01394"/>
    </source>
</evidence>
<comment type="similarity">
    <text evidence="2 7 8">Belongs to the complex I subunit 3 family.</text>
</comment>
<dbReference type="EC" id="7.1.1.-" evidence="7"/>
<feature type="transmembrane region" description="Helical" evidence="7">
    <location>
        <begin position="60"/>
        <end position="85"/>
    </location>
</feature>
<comment type="subcellular location">
    <subcellularLocation>
        <location evidence="7 8">Cell membrane</location>
        <topology evidence="7 8">Multi-pass membrane protein</topology>
    </subcellularLocation>
    <subcellularLocation>
        <location evidence="1">Membrane</location>
        <topology evidence="1">Multi-pass membrane protein</topology>
    </subcellularLocation>
</comment>
<proteinExistence type="inferred from homology"/>
<evidence type="ECO:0000256" key="2">
    <source>
        <dbReference type="ARBA" id="ARBA00008472"/>
    </source>
</evidence>
<dbReference type="RefSeq" id="WP_101357981.1">
    <property type="nucleotide sequence ID" value="NZ_NKXO01000009.1"/>
</dbReference>
<accession>A0A2N3IIN9</accession>
<dbReference type="InterPro" id="IPR038430">
    <property type="entry name" value="NDAH_ubi_oxred_su3_sf"/>
</dbReference>
<keyword evidence="10" id="KW-1185">Reference proteome</keyword>
<comment type="subunit">
    <text evidence="7">NDH-1 is composed of 14 different subunits. Subunits NuoA, H, J, K, L, M, N constitute the membrane sector of the complex.</text>
</comment>